<gene>
    <name evidence="1" type="ORF">LCGC14_1478370</name>
</gene>
<comment type="caution">
    <text evidence="1">The sequence shown here is derived from an EMBL/GenBank/DDBJ whole genome shotgun (WGS) entry which is preliminary data.</text>
</comment>
<reference evidence="1" key="1">
    <citation type="journal article" date="2015" name="Nature">
        <title>Complex archaea that bridge the gap between prokaryotes and eukaryotes.</title>
        <authorList>
            <person name="Spang A."/>
            <person name="Saw J.H."/>
            <person name="Jorgensen S.L."/>
            <person name="Zaremba-Niedzwiedzka K."/>
            <person name="Martijn J."/>
            <person name="Lind A.E."/>
            <person name="van Eijk R."/>
            <person name="Schleper C."/>
            <person name="Guy L."/>
            <person name="Ettema T.J."/>
        </authorList>
    </citation>
    <scope>NUCLEOTIDE SEQUENCE</scope>
</reference>
<dbReference type="EMBL" id="LAZR01010475">
    <property type="protein sequence ID" value="KKM66720.1"/>
    <property type="molecule type" value="Genomic_DNA"/>
</dbReference>
<organism evidence="1">
    <name type="scientific">marine sediment metagenome</name>
    <dbReference type="NCBI Taxonomy" id="412755"/>
    <lineage>
        <taxon>unclassified sequences</taxon>
        <taxon>metagenomes</taxon>
        <taxon>ecological metagenomes</taxon>
    </lineage>
</organism>
<dbReference type="AlphaFoldDB" id="A0A0F9LQM0"/>
<sequence>MVDPRELEKLGERISKDYIQRHIALNAGLKKVASESGLNKQELRRVAESANVNTYLALIKTSEDKYLKFDLADANLAHEEIVKEGKVVAPIRDYELEEDSVDVEGIFALYKTAGVPMQEDIENIIEQSSIKTDGEFKKQSNYLQGVVEYLNDNYVQVQGRFTTGVEELQEMIKQAVLEGMAYADISSILKTAAECTGEPMIELFRERLANRMTHIDFDKKAEFSSSLPNTETQVFRLASVIETDFLHALRLEEAHETYRAEYDDLRKKNDSPNMLKNARFFNTASESFKWFKEHPKSTAAVAMLASYKIGKAMAPKKKEKKVPLTRAAINLRLKQYKVG</sequence>
<accession>A0A0F9LQM0</accession>
<protein>
    <submittedName>
        <fullName evidence="1">Uncharacterized protein</fullName>
    </submittedName>
</protein>
<evidence type="ECO:0000313" key="1">
    <source>
        <dbReference type="EMBL" id="KKM66720.1"/>
    </source>
</evidence>
<name>A0A0F9LQM0_9ZZZZ</name>
<proteinExistence type="predicted"/>